<name>A0ACB8R1U9_9AGAM</name>
<dbReference type="Proteomes" id="UP000814033">
    <property type="component" value="Unassembled WGS sequence"/>
</dbReference>
<gene>
    <name evidence="1" type="ORF">FA95DRAFT_1529264</name>
</gene>
<reference evidence="1" key="2">
    <citation type="journal article" date="2022" name="New Phytol.">
        <title>Evolutionary transition to the ectomycorrhizal habit in the genomes of a hyperdiverse lineage of mushroom-forming fungi.</title>
        <authorList>
            <person name="Looney B."/>
            <person name="Miyauchi S."/>
            <person name="Morin E."/>
            <person name="Drula E."/>
            <person name="Courty P.E."/>
            <person name="Kohler A."/>
            <person name="Kuo A."/>
            <person name="LaButti K."/>
            <person name="Pangilinan J."/>
            <person name="Lipzen A."/>
            <person name="Riley R."/>
            <person name="Andreopoulos W."/>
            <person name="He G."/>
            <person name="Johnson J."/>
            <person name="Nolan M."/>
            <person name="Tritt A."/>
            <person name="Barry K.W."/>
            <person name="Grigoriev I.V."/>
            <person name="Nagy L.G."/>
            <person name="Hibbett D."/>
            <person name="Henrissat B."/>
            <person name="Matheny P.B."/>
            <person name="Labbe J."/>
            <person name="Martin F.M."/>
        </authorList>
    </citation>
    <scope>NUCLEOTIDE SEQUENCE</scope>
    <source>
        <strain evidence="1">FP105234-sp</strain>
    </source>
</reference>
<accession>A0ACB8R1U9</accession>
<feature type="non-terminal residue" evidence="1">
    <location>
        <position position="1"/>
    </location>
</feature>
<sequence length="671" mass="71792">MMDNASQCAGHGPLGEVSSTRPLPCEIGVKTTGTLRWAAYPASSGGVRLSDTQVAVAVAVAMAPARKKTRSNKEYSPYSFVVEASPDFDLQAALVDSLRNSDARNAAATHPSTPPPHAPATSPPAQGQPADAHDTSTHMIGAPLHAFDASTRPYDSPPTPYGLPPNPPEPAPAPSTSAATPSSPTHPSRAALQPQNPGLALPTHDVGAAAHASLHGRTPILRLRGAHDASLRAHGIGRHGGLGAAEDQSGMRTASSSESPCSRRPLPEPTDAPRPPLFTMGSASEPPANSRQHVYQAIRRRKERGGGAPAPSVRARVVTKYKSPSLISSALDAGSLPVARGAFIGHRHLPPDAARLGSQPVELRTLLDRYRLRLVEWNGSGNRVVVDRNRRIVAPMAGAPDGDSTWPGIIAQANDDYAAVLKDCIFTTDQLKSKRGKYPFLHMGFSHGGGRTEPLNLRPANDSQERAFCRLGGSKALSRFAGHVSGVARMFGPRMLRRYADVVRDVRRNNPALAPPFSNSVFPTATFNFGPQVATSLHRDHLNVPYGWCSVTALGSYDHRRGGHLILWELGLVLEFPPGSTILLPSALVTHGNTPIQEGETRYSFTQYIAGALMRWHTYGFRTEDRLAREDPALKASLDREAVVRAAEALGLFSTLDELQSDHAEQMYGPP</sequence>
<dbReference type="EMBL" id="MU276602">
    <property type="protein sequence ID" value="KAI0038074.1"/>
    <property type="molecule type" value="Genomic_DNA"/>
</dbReference>
<comment type="caution">
    <text evidence="1">The sequence shown here is derived from an EMBL/GenBank/DDBJ whole genome shotgun (WGS) entry which is preliminary data.</text>
</comment>
<keyword evidence="2" id="KW-1185">Reference proteome</keyword>
<protein>
    <submittedName>
        <fullName evidence="1">Uncharacterized protein</fullName>
    </submittedName>
</protein>
<reference evidence="1" key="1">
    <citation type="submission" date="2021-02" db="EMBL/GenBank/DDBJ databases">
        <authorList>
            <consortium name="DOE Joint Genome Institute"/>
            <person name="Ahrendt S."/>
            <person name="Looney B.P."/>
            <person name="Miyauchi S."/>
            <person name="Morin E."/>
            <person name="Drula E."/>
            <person name="Courty P.E."/>
            <person name="Chicoki N."/>
            <person name="Fauchery L."/>
            <person name="Kohler A."/>
            <person name="Kuo A."/>
            <person name="Labutti K."/>
            <person name="Pangilinan J."/>
            <person name="Lipzen A."/>
            <person name="Riley R."/>
            <person name="Andreopoulos W."/>
            <person name="He G."/>
            <person name="Johnson J."/>
            <person name="Barry K.W."/>
            <person name="Grigoriev I.V."/>
            <person name="Nagy L."/>
            <person name="Hibbett D."/>
            <person name="Henrissat B."/>
            <person name="Matheny P.B."/>
            <person name="Labbe J."/>
            <person name="Martin F."/>
        </authorList>
    </citation>
    <scope>NUCLEOTIDE SEQUENCE</scope>
    <source>
        <strain evidence="1">FP105234-sp</strain>
    </source>
</reference>
<organism evidence="1 2">
    <name type="scientific">Auriscalpium vulgare</name>
    <dbReference type="NCBI Taxonomy" id="40419"/>
    <lineage>
        <taxon>Eukaryota</taxon>
        <taxon>Fungi</taxon>
        <taxon>Dikarya</taxon>
        <taxon>Basidiomycota</taxon>
        <taxon>Agaricomycotina</taxon>
        <taxon>Agaricomycetes</taxon>
        <taxon>Russulales</taxon>
        <taxon>Auriscalpiaceae</taxon>
        <taxon>Auriscalpium</taxon>
    </lineage>
</organism>
<evidence type="ECO:0000313" key="2">
    <source>
        <dbReference type="Proteomes" id="UP000814033"/>
    </source>
</evidence>
<proteinExistence type="predicted"/>
<evidence type="ECO:0000313" key="1">
    <source>
        <dbReference type="EMBL" id="KAI0038074.1"/>
    </source>
</evidence>